<keyword evidence="1" id="KW-0732">Signal</keyword>
<keyword evidence="2" id="KW-1185">Reference proteome</keyword>
<feature type="signal peptide" evidence="1">
    <location>
        <begin position="1"/>
        <end position="20"/>
    </location>
</feature>
<feature type="chain" id="PRO_5009307919" evidence="1">
    <location>
        <begin position="21"/>
        <end position="105"/>
    </location>
</feature>
<organism evidence="2 3">
    <name type="scientific">Caenorhabditis tropicalis</name>
    <dbReference type="NCBI Taxonomy" id="1561998"/>
    <lineage>
        <taxon>Eukaryota</taxon>
        <taxon>Metazoa</taxon>
        <taxon>Ecdysozoa</taxon>
        <taxon>Nematoda</taxon>
        <taxon>Chromadorea</taxon>
        <taxon>Rhabditida</taxon>
        <taxon>Rhabditina</taxon>
        <taxon>Rhabditomorpha</taxon>
        <taxon>Rhabditoidea</taxon>
        <taxon>Rhabditidae</taxon>
        <taxon>Peloderinae</taxon>
        <taxon>Caenorhabditis</taxon>
    </lineage>
</organism>
<protein>
    <submittedName>
        <fullName evidence="3">DUF148 domain-containing protein</fullName>
    </submittedName>
</protein>
<evidence type="ECO:0000313" key="2">
    <source>
        <dbReference type="Proteomes" id="UP000095282"/>
    </source>
</evidence>
<dbReference type="AlphaFoldDB" id="A0A1I7TSW2"/>
<dbReference type="InterPro" id="IPR027913">
    <property type="entry name" value="DUF4473"/>
</dbReference>
<evidence type="ECO:0000313" key="3">
    <source>
        <dbReference type="WBParaSite" id="Csp11.Scaffold629.g11440.t1"/>
    </source>
</evidence>
<name>A0A1I7TSW2_9PELO</name>
<dbReference type="WBParaSite" id="Csp11.Scaffold629.g11440.t1">
    <property type="protein sequence ID" value="Csp11.Scaffold629.g11440.t1"/>
    <property type="gene ID" value="Csp11.Scaffold629.g11440"/>
</dbReference>
<dbReference type="eggNOG" id="ENOG502TIBS">
    <property type="taxonomic scope" value="Eukaryota"/>
</dbReference>
<sequence length="105" mass="11965">MSKLWNFLAFLVILVNLVTGQIKIPTVDETLDALVASGVSQNTAAGIVKFDRKLQEAFDLEKTNPEEAKELEEVVREEFNEYIDSLSEDDQTAYQNYIKKQNSKH</sequence>
<dbReference type="Proteomes" id="UP000095282">
    <property type="component" value="Unplaced"/>
</dbReference>
<accession>A0A1I7TSW2</accession>
<dbReference type="Pfam" id="PF14747">
    <property type="entry name" value="DUF4473"/>
    <property type="match status" value="1"/>
</dbReference>
<dbReference type="PANTHER" id="PTHR33272:SF6">
    <property type="entry name" value="SECRETED RXLR EFFECTOR PEPTIDE PROTEIN-RELATED"/>
    <property type="match status" value="1"/>
</dbReference>
<evidence type="ECO:0000256" key="1">
    <source>
        <dbReference type="SAM" id="SignalP"/>
    </source>
</evidence>
<dbReference type="PANTHER" id="PTHR33272">
    <property type="entry name" value="PROTEIN CBG22877-RELATED"/>
    <property type="match status" value="1"/>
</dbReference>
<reference evidence="3" key="1">
    <citation type="submission" date="2016-11" db="UniProtKB">
        <authorList>
            <consortium name="WormBaseParasite"/>
        </authorList>
    </citation>
    <scope>IDENTIFICATION</scope>
</reference>
<proteinExistence type="predicted"/>